<evidence type="ECO:0008006" key="4">
    <source>
        <dbReference type="Google" id="ProtNLM"/>
    </source>
</evidence>
<feature type="chain" id="PRO_5043630157" description="Secreted protein" evidence="1">
    <location>
        <begin position="19"/>
        <end position="208"/>
    </location>
</feature>
<accession>A0AAV5VUH3</accession>
<dbReference type="Proteomes" id="UP001432322">
    <property type="component" value="Unassembled WGS sequence"/>
</dbReference>
<evidence type="ECO:0000313" key="2">
    <source>
        <dbReference type="EMBL" id="GMT23088.1"/>
    </source>
</evidence>
<feature type="signal peptide" evidence="1">
    <location>
        <begin position="1"/>
        <end position="18"/>
    </location>
</feature>
<keyword evidence="3" id="KW-1185">Reference proteome</keyword>
<sequence length="208" mass="23555">FLLSAALLLTVSATTVEENPFVKVIRLSLTETCQNITQFDREDILGECYSLLDVFPEEIRENLTVLVPVMATHLHVLIDLFEESKEAGETLDKFKGRCDHNVAEIMIDNSTTGLEAQNKAFKAKVWKKLQEICPTANKTKHDDVRKIVGEIAKGNVATDGENEIVLIRTRQLFHLLIVAYEMEKENEVMDDDFVKKCKDIKALLDFGN</sequence>
<proteinExistence type="predicted"/>
<protein>
    <recommendedName>
        <fullName evidence="4">Secreted protein</fullName>
    </recommendedName>
</protein>
<dbReference type="EMBL" id="BTSY01000004">
    <property type="protein sequence ID" value="GMT23088.1"/>
    <property type="molecule type" value="Genomic_DNA"/>
</dbReference>
<name>A0AAV5VUH3_9BILA</name>
<reference evidence="2" key="1">
    <citation type="submission" date="2023-10" db="EMBL/GenBank/DDBJ databases">
        <title>Genome assembly of Pristionchus species.</title>
        <authorList>
            <person name="Yoshida K."/>
            <person name="Sommer R.J."/>
        </authorList>
    </citation>
    <scope>NUCLEOTIDE SEQUENCE</scope>
    <source>
        <strain evidence="2">RS5133</strain>
    </source>
</reference>
<evidence type="ECO:0000313" key="3">
    <source>
        <dbReference type="Proteomes" id="UP001432322"/>
    </source>
</evidence>
<feature type="non-terminal residue" evidence="2">
    <location>
        <position position="1"/>
    </location>
</feature>
<keyword evidence="1" id="KW-0732">Signal</keyword>
<dbReference type="AlphaFoldDB" id="A0AAV5VUH3"/>
<evidence type="ECO:0000256" key="1">
    <source>
        <dbReference type="SAM" id="SignalP"/>
    </source>
</evidence>
<comment type="caution">
    <text evidence="2">The sequence shown here is derived from an EMBL/GenBank/DDBJ whole genome shotgun (WGS) entry which is preliminary data.</text>
</comment>
<gene>
    <name evidence="2" type="ORF">PFISCL1PPCAC_14385</name>
</gene>
<organism evidence="2 3">
    <name type="scientific">Pristionchus fissidentatus</name>
    <dbReference type="NCBI Taxonomy" id="1538716"/>
    <lineage>
        <taxon>Eukaryota</taxon>
        <taxon>Metazoa</taxon>
        <taxon>Ecdysozoa</taxon>
        <taxon>Nematoda</taxon>
        <taxon>Chromadorea</taxon>
        <taxon>Rhabditida</taxon>
        <taxon>Rhabditina</taxon>
        <taxon>Diplogasteromorpha</taxon>
        <taxon>Diplogasteroidea</taxon>
        <taxon>Neodiplogasteridae</taxon>
        <taxon>Pristionchus</taxon>
    </lineage>
</organism>